<keyword evidence="8" id="KW-1185">Reference proteome</keyword>
<sequence>MSPATKPSASARGGSSDRNSRFPSKDSDESSSSCDLWVNNLLPDTSGSDLMAAFSAFSPLDATPSPSPRTYAFVHFRSPAAAKAARDSLSGAPFRGKPMQIDIARPPKQSKRLWAGGLGPAVTERLLQQKFSKFGRIEELVFVRDRNSAFLDFGSTEEAATAKAEMDGKRVSGAEIRVDFQRPFQWSRGGKRPLPPPPQPPQRGAPPSNTLWVGYPHSVRMDEQMLHNAMILFGEIERIKSFPERHYCFVEFRSVDEARRAKEGLQGRLFGDPRIQILYSRSDFAPGKDSAPLLPGFPGQRPEMMFDPRGHLLPLPPPGGMPGMNMFIRPFLPQGFDPDFGGPNWGRPSPGPGMIPSSSGIRPGIGPIWDDGFDMREPKRSRIYDDEPYHGRRLDDEPYRGRRLDDEPVHHDPGRVRRSPDIDHVWRGIIAKGGAHVCQARCVPIGKGLDFTLPEVVNCSARTDLDALAKHYAEAIGFDVVFFIPDSEDDFASYTEFLRYLGLKSRAGVAKFDDGATMFLVPPSDFLTHVLKVSGPERLYGVVLKLPQQQLMTATPQRLQAAALPQPHYGEQQRGSISQDGYGYIPQEEDPAFRTDYDSNMRENSITHAWDVEPRGDVPCSVPSASHDYRRNPEGTSQVGVSLTPELIATLASLIPTNNQFSAVGNIQTPASSAARSSSAMNDSSIFAQGWSQQDQVTYSGTQLEMTNNTHQPPQQHQEFGGQQQQPQQFSHQYGNQPPHMSQYPAYGSTQGDDLGLNMPQTSYEPYSTHETIRAPDTGVVFNQHLQYQSAPTNASAEGQARRVMQTQMALPSSSDNANYSAHTQQLRNALNNSGEGPSQGTDDRNLRYQSTLQFAASLLEKINQDNRGGSQNVDGSGNQ</sequence>
<accession>A0AAX6GG75</accession>
<keyword evidence="3" id="KW-0539">Nucleus</keyword>
<feature type="region of interest" description="Disordered" evidence="5">
    <location>
        <begin position="1"/>
        <end position="38"/>
    </location>
</feature>
<protein>
    <submittedName>
        <fullName evidence="7">Flowering time control protein FPA</fullName>
    </submittedName>
</protein>
<evidence type="ECO:0000313" key="7">
    <source>
        <dbReference type="EMBL" id="KAJ6827305.1"/>
    </source>
</evidence>
<feature type="region of interest" description="Disordered" evidence="5">
    <location>
        <begin position="186"/>
        <end position="210"/>
    </location>
</feature>
<dbReference type="EMBL" id="JANAVB010020397">
    <property type="protein sequence ID" value="KAJ6827305.1"/>
    <property type="molecule type" value="Genomic_DNA"/>
</dbReference>
<evidence type="ECO:0000256" key="2">
    <source>
        <dbReference type="ARBA" id="ARBA00022884"/>
    </source>
</evidence>
<reference evidence="7" key="2">
    <citation type="submission" date="2023-04" db="EMBL/GenBank/DDBJ databases">
        <authorList>
            <person name="Bruccoleri R.E."/>
            <person name="Oakeley E.J."/>
            <person name="Faust A.-M."/>
            <person name="Dessus-Babus S."/>
            <person name="Altorfer M."/>
            <person name="Burckhardt D."/>
            <person name="Oertli M."/>
            <person name="Naumann U."/>
            <person name="Petersen F."/>
            <person name="Wong J."/>
        </authorList>
    </citation>
    <scope>NUCLEOTIDE SEQUENCE</scope>
    <source>
        <strain evidence="7">GSM-AAB239-AS_SAM_17_03QT</strain>
        <tissue evidence="7">Leaf</tissue>
    </source>
</reference>
<evidence type="ECO:0000259" key="6">
    <source>
        <dbReference type="PROSITE" id="PS50102"/>
    </source>
</evidence>
<evidence type="ECO:0000256" key="1">
    <source>
        <dbReference type="ARBA" id="ARBA00004123"/>
    </source>
</evidence>
<feature type="region of interest" description="Disordered" evidence="5">
    <location>
        <begin position="381"/>
        <end position="416"/>
    </location>
</feature>
<dbReference type="CDD" id="cd21546">
    <property type="entry name" value="SPOC_FPA-like"/>
    <property type="match status" value="1"/>
</dbReference>
<dbReference type="Pfam" id="PF00076">
    <property type="entry name" value="RRM_1"/>
    <property type="match status" value="3"/>
</dbReference>
<feature type="compositionally biased region" description="Pro residues" evidence="5">
    <location>
        <begin position="193"/>
        <end position="204"/>
    </location>
</feature>
<organism evidence="7 8">
    <name type="scientific">Iris pallida</name>
    <name type="common">Sweet iris</name>
    <dbReference type="NCBI Taxonomy" id="29817"/>
    <lineage>
        <taxon>Eukaryota</taxon>
        <taxon>Viridiplantae</taxon>
        <taxon>Streptophyta</taxon>
        <taxon>Embryophyta</taxon>
        <taxon>Tracheophyta</taxon>
        <taxon>Spermatophyta</taxon>
        <taxon>Magnoliopsida</taxon>
        <taxon>Liliopsida</taxon>
        <taxon>Asparagales</taxon>
        <taxon>Iridaceae</taxon>
        <taxon>Iridoideae</taxon>
        <taxon>Irideae</taxon>
        <taxon>Iris</taxon>
    </lineage>
</organism>
<dbReference type="Gene3D" id="3.30.70.330">
    <property type="match status" value="3"/>
</dbReference>
<dbReference type="GO" id="GO:0003723">
    <property type="term" value="F:RNA binding"/>
    <property type="evidence" value="ECO:0007669"/>
    <property type="project" value="UniProtKB-UniRule"/>
</dbReference>
<dbReference type="AlphaFoldDB" id="A0AAX6GG75"/>
<feature type="compositionally biased region" description="Basic and acidic residues" evidence="5">
    <location>
        <begin position="18"/>
        <end position="28"/>
    </location>
</feature>
<comment type="caution">
    <text evidence="7">The sequence shown here is derived from an EMBL/GenBank/DDBJ whole genome shotgun (WGS) entry which is preliminary data.</text>
</comment>
<name>A0AAX6GG75_IRIPA</name>
<evidence type="ECO:0000256" key="5">
    <source>
        <dbReference type="SAM" id="MobiDB-lite"/>
    </source>
</evidence>
<dbReference type="PROSITE" id="PS50102">
    <property type="entry name" value="RRM"/>
    <property type="match status" value="3"/>
</dbReference>
<feature type="region of interest" description="Disordered" evidence="5">
    <location>
        <begin position="706"/>
        <end position="756"/>
    </location>
</feature>
<dbReference type="SMART" id="SM00360">
    <property type="entry name" value="RRM"/>
    <property type="match status" value="3"/>
</dbReference>
<dbReference type="InterPro" id="IPR012921">
    <property type="entry name" value="SPOC_C"/>
</dbReference>
<dbReference type="PANTHER" id="PTHR23189">
    <property type="entry name" value="RNA RECOGNITION MOTIF-CONTAINING"/>
    <property type="match status" value="1"/>
</dbReference>
<dbReference type="SUPFAM" id="SSF54928">
    <property type="entry name" value="RNA-binding domain, RBD"/>
    <property type="match status" value="2"/>
</dbReference>
<evidence type="ECO:0000256" key="3">
    <source>
        <dbReference type="ARBA" id="ARBA00023242"/>
    </source>
</evidence>
<dbReference type="Pfam" id="PF07744">
    <property type="entry name" value="SPOC"/>
    <property type="match status" value="1"/>
</dbReference>
<dbReference type="Proteomes" id="UP001140949">
    <property type="component" value="Unassembled WGS sequence"/>
</dbReference>
<dbReference type="InterPro" id="IPR012677">
    <property type="entry name" value="Nucleotide-bd_a/b_plait_sf"/>
</dbReference>
<dbReference type="InterPro" id="IPR000504">
    <property type="entry name" value="RRM_dom"/>
</dbReference>
<gene>
    <name evidence="7" type="ORF">M6B38_367450</name>
</gene>
<proteinExistence type="predicted"/>
<dbReference type="InterPro" id="IPR035979">
    <property type="entry name" value="RBD_domain_sf"/>
</dbReference>
<dbReference type="CDD" id="cd00590">
    <property type="entry name" value="RRM_SF"/>
    <property type="match status" value="1"/>
</dbReference>
<feature type="compositionally biased region" description="Low complexity" evidence="5">
    <location>
        <begin position="711"/>
        <end position="733"/>
    </location>
</feature>
<feature type="domain" description="RRM" evidence="6">
    <location>
        <begin position="209"/>
        <end position="282"/>
    </location>
</feature>
<keyword evidence="2 4" id="KW-0694">RNA-binding</keyword>
<evidence type="ECO:0000313" key="8">
    <source>
        <dbReference type="Proteomes" id="UP001140949"/>
    </source>
</evidence>
<feature type="domain" description="RRM" evidence="6">
    <location>
        <begin position="34"/>
        <end position="106"/>
    </location>
</feature>
<comment type="subcellular location">
    <subcellularLocation>
        <location evidence="1">Nucleus</location>
    </subcellularLocation>
</comment>
<dbReference type="GO" id="GO:0005634">
    <property type="term" value="C:nucleus"/>
    <property type="evidence" value="ECO:0007669"/>
    <property type="project" value="UniProtKB-SubCell"/>
</dbReference>
<reference evidence="7" key="1">
    <citation type="journal article" date="2023" name="GigaByte">
        <title>Genome assembly of the bearded iris, Iris pallida Lam.</title>
        <authorList>
            <person name="Bruccoleri R.E."/>
            <person name="Oakeley E.J."/>
            <person name="Faust A.M.E."/>
            <person name="Altorfer M."/>
            <person name="Dessus-Babus S."/>
            <person name="Burckhardt D."/>
            <person name="Oertli M."/>
            <person name="Naumann U."/>
            <person name="Petersen F."/>
            <person name="Wong J."/>
        </authorList>
    </citation>
    <scope>NUCLEOTIDE SEQUENCE</scope>
    <source>
        <strain evidence="7">GSM-AAB239-AS_SAM_17_03QT</strain>
    </source>
</reference>
<feature type="domain" description="RRM" evidence="6">
    <location>
        <begin position="111"/>
        <end position="183"/>
    </location>
</feature>
<evidence type="ECO:0000256" key="4">
    <source>
        <dbReference type="PROSITE-ProRule" id="PRU00176"/>
    </source>
</evidence>